<feature type="domain" description="C2H2-type" evidence="10">
    <location>
        <begin position="715"/>
        <end position="742"/>
    </location>
</feature>
<evidence type="ECO:0000256" key="7">
    <source>
        <dbReference type="ARBA" id="ARBA00023242"/>
    </source>
</evidence>
<gene>
    <name evidence="11" type="ORF">OTU49_012584</name>
</gene>
<evidence type="ECO:0000256" key="8">
    <source>
        <dbReference type="PROSITE-ProRule" id="PRU00042"/>
    </source>
</evidence>
<evidence type="ECO:0000256" key="5">
    <source>
        <dbReference type="ARBA" id="ARBA00022833"/>
    </source>
</evidence>
<dbReference type="Gene3D" id="3.30.160.60">
    <property type="entry name" value="Classic Zinc Finger"/>
    <property type="match status" value="11"/>
</dbReference>
<feature type="domain" description="C2H2-type" evidence="10">
    <location>
        <begin position="190"/>
        <end position="217"/>
    </location>
</feature>
<dbReference type="GO" id="GO:0005634">
    <property type="term" value="C:nucleus"/>
    <property type="evidence" value="ECO:0007669"/>
    <property type="project" value="UniProtKB-SubCell"/>
</dbReference>
<evidence type="ECO:0000256" key="4">
    <source>
        <dbReference type="ARBA" id="ARBA00022771"/>
    </source>
</evidence>
<dbReference type="FunFam" id="3.30.160.60:FF:000446">
    <property type="entry name" value="Zinc finger protein"/>
    <property type="match status" value="2"/>
</dbReference>
<keyword evidence="3" id="KW-0677">Repeat</keyword>
<evidence type="ECO:0000313" key="12">
    <source>
        <dbReference type="Proteomes" id="UP001445076"/>
    </source>
</evidence>
<dbReference type="InterPro" id="IPR050888">
    <property type="entry name" value="ZnF_C2H2-type_TF"/>
</dbReference>
<feature type="domain" description="C2H2-type" evidence="10">
    <location>
        <begin position="572"/>
        <end position="594"/>
    </location>
</feature>
<proteinExistence type="predicted"/>
<dbReference type="InterPro" id="IPR036236">
    <property type="entry name" value="Znf_C2H2_sf"/>
</dbReference>
<accession>A0AAW0VZ09</accession>
<dbReference type="AlphaFoldDB" id="A0AAW0VZ09"/>
<feature type="non-terminal residue" evidence="11">
    <location>
        <position position="1"/>
    </location>
</feature>
<dbReference type="GO" id="GO:0003677">
    <property type="term" value="F:DNA binding"/>
    <property type="evidence" value="ECO:0007669"/>
    <property type="project" value="UniProtKB-KW"/>
</dbReference>
<feature type="domain" description="C2H2-type" evidence="10">
    <location>
        <begin position="630"/>
        <end position="658"/>
    </location>
</feature>
<dbReference type="FunFam" id="3.30.160.60:FF:000870">
    <property type="entry name" value="zinc finger protein 197 isoform X1"/>
    <property type="match status" value="1"/>
</dbReference>
<feature type="domain" description="C2H2-type" evidence="10">
    <location>
        <begin position="218"/>
        <end position="240"/>
    </location>
</feature>
<evidence type="ECO:0000256" key="1">
    <source>
        <dbReference type="ARBA" id="ARBA00004123"/>
    </source>
</evidence>
<evidence type="ECO:0000256" key="6">
    <source>
        <dbReference type="ARBA" id="ARBA00023125"/>
    </source>
</evidence>
<dbReference type="SMART" id="SM00355">
    <property type="entry name" value="ZnF_C2H2"/>
    <property type="match status" value="14"/>
</dbReference>
<feature type="domain" description="C2H2-type" evidence="10">
    <location>
        <begin position="292"/>
        <end position="320"/>
    </location>
</feature>
<comment type="caution">
    <text evidence="11">The sequence shown here is derived from an EMBL/GenBank/DDBJ whole genome shotgun (WGS) entry which is preliminary data.</text>
</comment>
<feature type="compositionally biased region" description="Polar residues" evidence="9">
    <location>
        <begin position="351"/>
        <end position="379"/>
    </location>
</feature>
<dbReference type="InterPro" id="IPR013087">
    <property type="entry name" value="Znf_C2H2_type"/>
</dbReference>
<dbReference type="Pfam" id="PF00096">
    <property type="entry name" value="zf-C2H2"/>
    <property type="match status" value="9"/>
</dbReference>
<keyword evidence="2" id="KW-0479">Metal-binding</keyword>
<evidence type="ECO:0000256" key="2">
    <source>
        <dbReference type="ARBA" id="ARBA00022723"/>
    </source>
</evidence>
<protein>
    <recommendedName>
        <fullName evidence="10">C2H2-type domain-containing protein</fullName>
    </recommendedName>
</protein>
<organism evidence="11 12">
    <name type="scientific">Cherax quadricarinatus</name>
    <name type="common">Australian red claw crayfish</name>
    <dbReference type="NCBI Taxonomy" id="27406"/>
    <lineage>
        <taxon>Eukaryota</taxon>
        <taxon>Metazoa</taxon>
        <taxon>Ecdysozoa</taxon>
        <taxon>Arthropoda</taxon>
        <taxon>Crustacea</taxon>
        <taxon>Multicrustacea</taxon>
        <taxon>Malacostraca</taxon>
        <taxon>Eumalacostraca</taxon>
        <taxon>Eucarida</taxon>
        <taxon>Decapoda</taxon>
        <taxon>Pleocyemata</taxon>
        <taxon>Astacidea</taxon>
        <taxon>Parastacoidea</taxon>
        <taxon>Parastacidae</taxon>
        <taxon>Cherax</taxon>
    </lineage>
</organism>
<feature type="domain" description="C2H2-type" evidence="10">
    <location>
        <begin position="133"/>
        <end position="161"/>
    </location>
</feature>
<feature type="domain" description="C2H2-type" evidence="10">
    <location>
        <begin position="601"/>
        <end position="628"/>
    </location>
</feature>
<feature type="region of interest" description="Disordered" evidence="9">
    <location>
        <begin position="455"/>
        <end position="475"/>
    </location>
</feature>
<dbReference type="PANTHER" id="PTHR24406">
    <property type="entry name" value="TRANSCRIPTIONAL REPRESSOR CTCFL-RELATED"/>
    <property type="match status" value="1"/>
</dbReference>
<dbReference type="Proteomes" id="UP001445076">
    <property type="component" value="Unassembled WGS sequence"/>
</dbReference>
<name>A0AAW0VZ09_CHEQU</name>
<feature type="compositionally biased region" description="Polar residues" evidence="9">
    <location>
        <begin position="525"/>
        <end position="535"/>
    </location>
</feature>
<keyword evidence="7" id="KW-0539">Nucleus</keyword>
<comment type="subcellular location">
    <subcellularLocation>
        <location evidence="1">Nucleus</location>
    </subcellularLocation>
</comment>
<feature type="region of interest" description="Disordered" evidence="9">
    <location>
        <begin position="351"/>
        <end position="385"/>
    </location>
</feature>
<dbReference type="FunFam" id="3.30.160.60:FF:000275">
    <property type="entry name" value="zinc finger protein 90 homolog"/>
    <property type="match status" value="1"/>
</dbReference>
<reference evidence="11 12" key="1">
    <citation type="journal article" date="2024" name="BMC Genomics">
        <title>Genome assembly of redclaw crayfish (Cherax quadricarinatus) provides insights into its immune adaptation and hypoxia tolerance.</title>
        <authorList>
            <person name="Liu Z."/>
            <person name="Zheng J."/>
            <person name="Li H."/>
            <person name="Fang K."/>
            <person name="Wang S."/>
            <person name="He J."/>
            <person name="Zhou D."/>
            <person name="Weng S."/>
            <person name="Chi M."/>
            <person name="Gu Z."/>
            <person name="He J."/>
            <person name="Li F."/>
            <person name="Wang M."/>
        </authorList>
    </citation>
    <scope>NUCLEOTIDE SEQUENCE [LARGE SCALE GENOMIC DNA]</scope>
    <source>
        <strain evidence="11">ZL_2023a</strain>
    </source>
</reference>
<feature type="domain" description="C2H2-type" evidence="10">
    <location>
        <begin position="659"/>
        <end position="686"/>
    </location>
</feature>
<dbReference type="PROSITE" id="PS00028">
    <property type="entry name" value="ZINC_FINGER_C2H2_1"/>
    <property type="match status" value="14"/>
</dbReference>
<dbReference type="GO" id="GO:0008270">
    <property type="term" value="F:zinc ion binding"/>
    <property type="evidence" value="ECO:0007669"/>
    <property type="project" value="UniProtKB-KW"/>
</dbReference>
<keyword evidence="4 8" id="KW-0863">Zinc-finger</keyword>
<keyword evidence="5" id="KW-0862">Zinc</keyword>
<feature type="domain" description="C2H2-type" evidence="10">
    <location>
        <begin position="687"/>
        <end position="714"/>
    </location>
</feature>
<evidence type="ECO:0000313" key="11">
    <source>
        <dbReference type="EMBL" id="KAK8721820.1"/>
    </source>
</evidence>
<evidence type="ECO:0000256" key="9">
    <source>
        <dbReference type="SAM" id="MobiDB-lite"/>
    </source>
</evidence>
<dbReference type="SUPFAM" id="SSF57667">
    <property type="entry name" value="beta-beta-alpha zinc fingers"/>
    <property type="match status" value="7"/>
</dbReference>
<feature type="region of interest" description="Disordered" evidence="9">
    <location>
        <begin position="504"/>
        <end position="541"/>
    </location>
</feature>
<evidence type="ECO:0000259" key="10">
    <source>
        <dbReference type="PROSITE" id="PS50157"/>
    </source>
</evidence>
<dbReference type="PROSITE" id="PS50157">
    <property type="entry name" value="ZINC_FINGER_C2H2_2"/>
    <property type="match status" value="11"/>
</dbReference>
<dbReference type="EMBL" id="JARKIK010000098">
    <property type="protein sequence ID" value="KAK8721820.1"/>
    <property type="molecule type" value="Genomic_DNA"/>
</dbReference>
<keyword evidence="12" id="KW-1185">Reference proteome</keyword>
<sequence length="889" mass="99345">EENGGRASLSLPTCSSEVTSTIVGDIVPVGRGRREGGRREEKFPDDEMSTIEARLATRDSLLPPRRHRRCGDPGKLTCPICHTQFKSGRQYHGHLHVHRGQGIWHCDICVYTCDSAVELRLHKAELHQDARPFKCPTCHLSFPKNLMLEDHIRSVHNKERPYTCSFCTKGFYRPHDLKMHLNLHLGIKSNVCHVCGRQFSHPSNLIRHHRLHTGIKPYVCATCGKRFTQVTLLHKHRTSHQPGAGVCPLCPSTFRSAAGLRKHSKLEHKKPMTLQEAARIIRGQRSTTGRSYYCSVCGAQFSVKSELKTHDQQEHSKSTKHPCASCNKVYSVAEVKTHTCLTAEEEEQRNRVCSPQHSTSPESRITAVTSTSTLRSPCNTAKGLDDAEEEEEYLVMYITPEGESVSYVMKKGSKISEVLQVNATQPDQLNNDGFPRPTLPEETIMINVQDRPSLAQQNDNQATEEAPQVDEVVLTPQDRVTTTTDLPNDDNPDSVLPLHSIKLEPQTSEDIPKDTPKIPNKSLVPVTSSRVSQSPKTEKPANLRALSIKTKVEELEIKEENSESVTDTKPQLVCNNCGKAFHKQWNFQQHIATHDASLHRYKCGMCSLTFAYRSTLNKHMDKHRPTSEVHQCKECDKTYKYQASLKQHHKRDHVRHRPYACNLCGKDFFSKSDYKYHMRVHKKEQPYMCFACGREFSHISHLHRHERVHTGERPHKCPLCPKKFIQLVTLKIHLKKHEKKAPEESDIIGNSGNFSENNVGINLAMGGNMVSDSSTIVGLSHSMCNEDGAQLSAGTNAASLGIHTDQNSLAVTTNPDSLVGEGDSATAVDRSVVGDPASTLISPELTEGRLPPGTIILAQGDLNNTHDGGQFVTGMDGECIAIFVQETLE</sequence>
<keyword evidence="6" id="KW-0238">DNA-binding</keyword>
<feature type="domain" description="C2H2-type" evidence="10">
    <location>
        <begin position="162"/>
        <end position="189"/>
    </location>
</feature>
<evidence type="ECO:0000256" key="3">
    <source>
        <dbReference type="ARBA" id="ARBA00022737"/>
    </source>
</evidence>